<comment type="caution">
    <text evidence="3">The sequence shown here is derived from an EMBL/GenBank/DDBJ whole genome shotgun (WGS) entry which is preliminary data.</text>
</comment>
<evidence type="ECO:0000256" key="1">
    <source>
        <dbReference type="SAM" id="MobiDB-lite"/>
    </source>
</evidence>
<dbReference type="InterPro" id="IPR003961">
    <property type="entry name" value="FN3_dom"/>
</dbReference>
<dbReference type="PROSITE" id="PS50853">
    <property type="entry name" value="FN3"/>
    <property type="match status" value="2"/>
</dbReference>
<feature type="region of interest" description="Disordered" evidence="1">
    <location>
        <begin position="115"/>
        <end position="144"/>
    </location>
</feature>
<feature type="domain" description="Fibronectin type-III" evidence="2">
    <location>
        <begin position="1"/>
        <end position="39"/>
    </location>
</feature>
<dbReference type="AlphaFoldDB" id="X0TM97"/>
<feature type="non-terminal residue" evidence="3">
    <location>
        <position position="1"/>
    </location>
</feature>
<dbReference type="InterPro" id="IPR036116">
    <property type="entry name" value="FN3_sf"/>
</dbReference>
<dbReference type="Pfam" id="PF00041">
    <property type="entry name" value="fn3"/>
    <property type="match status" value="1"/>
</dbReference>
<evidence type="ECO:0000313" key="3">
    <source>
        <dbReference type="EMBL" id="GAF94364.1"/>
    </source>
</evidence>
<dbReference type="InterPro" id="IPR013783">
    <property type="entry name" value="Ig-like_fold"/>
</dbReference>
<gene>
    <name evidence="3" type="ORF">S01H1_23068</name>
</gene>
<protein>
    <recommendedName>
        <fullName evidence="2">Fibronectin type-III domain-containing protein</fullName>
    </recommendedName>
</protein>
<proteinExistence type="predicted"/>
<sequence>FSDTGLTPSTSYSYAVAACDTAGNVSSQSSSLDVATSADTTAPTTPTGLAATVVSSGQIDLTWNASTDAEDEVAGYYVYRDGAEIADVLVTSYSDVGLAASTLYSYTVAAYDSEGNTSSQTSAVDATTDPPPADTTAPSVPTALTGTPLNAIRIDLSWNASTDAESG</sequence>
<dbReference type="SUPFAM" id="SSF49265">
    <property type="entry name" value="Fibronectin type III"/>
    <property type="match status" value="1"/>
</dbReference>
<feature type="domain" description="Fibronectin type-III" evidence="2">
    <location>
        <begin position="42"/>
        <end position="131"/>
    </location>
</feature>
<feature type="non-terminal residue" evidence="3">
    <location>
        <position position="167"/>
    </location>
</feature>
<dbReference type="SMART" id="SM00060">
    <property type="entry name" value="FN3"/>
    <property type="match status" value="1"/>
</dbReference>
<dbReference type="EMBL" id="BARS01013192">
    <property type="protein sequence ID" value="GAF94364.1"/>
    <property type="molecule type" value="Genomic_DNA"/>
</dbReference>
<reference evidence="3" key="1">
    <citation type="journal article" date="2014" name="Front. Microbiol.">
        <title>High frequency of phylogenetically diverse reductive dehalogenase-homologous genes in deep subseafloor sedimentary metagenomes.</title>
        <authorList>
            <person name="Kawai M."/>
            <person name="Futagami T."/>
            <person name="Toyoda A."/>
            <person name="Takaki Y."/>
            <person name="Nishi S."/>
            <person name="Hori S."/>
            <person name="Arai W."/>
            <person name="Tsubouchi T."/>
            <person name="Morono Y."/>
            <person name="Uchiyama I."/>
            <person name="Ito T."/>
            <person name="Fujiyama A."/>
            <person name="Inagaki F."/>
            <person name="Takami H."/>
        </authorList>
    </citation>
    <scope>NUCLEOTIDE SEQUENCE</scope>
    <source>
        <strain evidence="3">Expedition CK06-06</strain>
    </source>
</reference>
<accession>X0TM97</accession>
<dbReference type="Gene3D" id="2.60.40.10">
    <property type="entry name" value="Immunoglobulins"/>
    <property type="match status" value="2"/>
</dbReference>
<dbReference type="PANTHER" id="PTHR46957">
    <property type="entry name" value="CYTOKINE RECEPTOR"/>
    <property type="match status" value="1"/>
</dbReference>
<dbReference type="CDD" id="cd00063">
    <property type="entry name" value="FN3"/>
    <property type="match status" value="1"/>
</dbReference>
<dbReference type="GO" id="GO:0016020">
    <property type="term" value="C:membrane"/>
    <property type="evidence" value="ECO:0007669"/>
    <property type="project" value="UniProtKB-SubCell"/>
</dbReference>
<feature type="compositionally biased region" description="Low complexity" evidence="1">
    <location>
        <begin position="121"/>
        <end position="143"/>
    </location>
</feature>
<name>X0TM97_9ZZZZ</name>
<organism evidence="3">
    <name type="scientific">marine sediment metagenome</name>
    <dbReference type="NCBI Taxonomy" id="412755"/>
    <lineage>
        <taxon>unclassified sequences</taxon>
        <taxon>metagenomes</taxon>
        <taxon>ecological metagenomes</taxon>
    </lineage>
</organism>
<evidence type="ECO:0000259" key="2">
    <source>
        <dbReference type="PROSITE" id="PS50853"/>
    </source>
</evidence>
<dbReference type="PANTHER" id="PTHR46957:SF3">
    <property type="entry name" value="CYTOKINE RECEPTOR"/>
    <property type="match status" value="1"/>
</dbReference>
<dbReference type="InterPro" id="IPR050713">
    <property type="entry name" value="RTP_Phos/Ushers"/>
</dbReference>